<evidence type="ECO:0000313" key="2">
    <source>
        <dbReference type="EMBL" id="SBT06217.1"/>
    </source>
</evidence>
<keyword evidence="1" id="KW-0732">Signal</keyword>
<name>A0A1A8XP52_9PROT</name>
<proteinExistence type="predicted"/>
<dbReference type="RefSeq" id="WP_186407028.1">
    <property type="nucleotide sequence ID" value="NZ_FLQX01000106.1"/>
</dbReference>
<keyword evidence="2" id="KW-0812">Transmembrane</keyword>
<gene>
    <name evidence="2" type="ORF">ACCAA_300058</name>
</gene>
<reference evidence="2 3" key="1">
    <citation type="submission" date="2016-06" db="EMBL/GenBank/DDBJ databases">
        <authorList>
            <person name="Kjaerup R.B."/>
            <person name="Dalgaard T.S."/>
            <person name="Juul-Madsen H.R."/>
        </authorList>
    </citation>
    <scope>NUCLEOTIDE SEQUENCE [LARGE SCALE GENOMIC DNA]</scope>
    <source>
        <strain evidence="2">3</strain>
    </source>
</reference>
<keyword evidence="2" id="KW-0472">Membrane</keyword>
<protein>
    <submittedName>
        <fullName evidence="2">Putative transmembrane protein</fullName>
    </submittedName>
</protein>
<dbReference type="EMBL" id="FLQX01000106">
    <property type="protein sequence ID" value="SBT06217.1"/>
    <property type="molecule type" value="Genomic_DNA"/>
</dbReference>
<accession>A0A1A8XP52</accession>
<dbReference type="CDD" id="cd00838">
    <property type="entry name" value="MPP_superfamily"/>
    <property type="match status" value="1"/>
</dbReference>
<dbReference type="InterPro" id="IPR029052">
    <property type="entry name" value="Metallo-depent_PP-like"/>
</dbReference>
<keyword evidence="3" id="KW-1185">Reference proteome</keyword>
<evidence type="ECO:0000256" key="1">
    <source>
        <dbReference type="SAM" id="SignalP"/>
    </source>
</evidence>
<evidence type="ECO:0000313" key="3">
    <source>
        <dbReference type="Proteomes" id="UP000199169"/>
    </source>
</evidence>
<dbReference type="STRING" id="1860102.ACCAA_300058"/>
<dbReference type="Proteomes" id="UP000199169">
    <property type="component" value="Unassembled WGS sequence"/>
</dbReference>
<sequence>MTRVSKRRAIKSLLAAVALLLAAGVAKVHAETWRFAAIGDTPYSSYERRELPPMLAHIAAHHVSFIVHAGDFKDSREVCSDDLFFDRRALFDASTVPLIYVPGDNEWTDCRQLAAGHFDPIERLQKLRELFFAAPRSLGKPALPLEQQAGGYPENLRWRLGPVLFVSLNVPGPDNNFGMGTEPSAEFVVRNARVIAWLRDGFALARREAAAGMVIVMQANPGFEHDAIGLTHAGYRQLLDTLRQETLAFPGQVLLVHGDTHWQRIDHPLHHPRTHRPLANFTRLETFGYPVMGWVKVIVDSELPQIFRFEVYPHADH</sequence>
<dbReference type="SUPFAM" id="SSF56300">
    <property type="entry name" value="Metallo-dependent phosphatases"/>
    <property type="match status" value="1"/>
</dbReference>
<feature type="chain" id="PRO_5008381595" evidence="1">
    <location>
        <begin position="31"/>
        <end position="317"/>
    </location>
</feature>
<organism evidence="2 3">
    <name type="scientific">Candidatus Accumulibacter aalborgensis</name>
    <dbReference type="NCBI Taxonomy" id="1860102"/>
    <lineage>
        <taxon>Bacteria</taxon>
        <taxon>Pseudomonadati</taxon>
        <taxon>Pseudomonadota</taxon>
        <taxon>Betaproteobacteria</taxon>
        <taxon>Candidatus Accumulibacter</taxon>
    </lineage>
</organism>
<feature type="signal peptide" evidence="1">
    <location>
        <begin position="1"/>
        <end position="30"/>
    </location>
</feature>
<dbReference type="AlphaFoldDB" id="A0A1A8XP52"/>